<feature type="region of interest" description="Disordered" evidence="1">
    <location>
        <begin position="195"/>
        <end position="245"/>
    </location>
</feature>
<protein>
    <submittedName>
        <fullName evidence="2">Uncharacterized protein</fullName>
    </submittedName>
</protein>
<sequence>MPTDLKKRLISTLPRDLLIDLFDMAAAMALKAFELIRDGTDLDTKRARKSVGWIRFHMQEKGFVEVCEKHGGVILADGVIPGAAAKAFQPFARFGGDRPGVILGLATMPVPHELPAKNRSRLAAVTLNPGLTGSLFPEPDAPREGDVFVCFLVARDRNSPGLIEEVAIGVISSAYDGWVHYEPIATFLDGYGVGDAPDSPDGPSEPPLVSLKRRRKPFTPPEQKPLDAANDTDEAAKDRKDEGEG</sequence>
<reference evidence="2 3" key="1">
    <citation type="submission" date="2017-08" db="EMBL/GenBank/DDBJ databases">
        <title>Infants hospitalized years apart are colonized by the same room-sourced microbial strains.</title>
        <authorList>
            <person name="Brooks B."/>
            <person name="Olm M.R."/>
            <person name="Firek B.A."/>
            <person name="Baker R."/>
            <person name="Thomas B.C."/>
            <person name="Morowitz M.J."/>
            <person name="Banfield J.F."/>
        </authorList>
    </citation>
    <scope>NUCLEOTIDE SEQUENCE [LARGE SCALE GENOMIC DNA]</scope>
    <source>
        <strain evidence="2">S2_003_000_R2_4</strain>
    </source>
</reference>
<evidence type="ECO:0000313" key="2">
    <source>
        <dbReference type="EMBL" id="PZR35496.1"/>
    </source>
</evidence>
<name>A0A2W5VFZ3_9CAUL</name>
<comment type="caution">
    <text evidence="2">The sequence shown here is derived from an EMBL/GenBank/DDBJ whole genome shotgun (WGS) entry which is preliminary data.</text>
</comment>
<dbReference type="Proteomes" id="UP000249393">
    <property type="component" value="Unassembled WGS sequence"/>
</dbReference>
<dbReference type="RefSeq" id="WP_304275912.1">
    <property type="nucleotide sequence ID" value="NZ_QFQZ01000015.1"/>
</dbReference>
<gene>
    <name evidence="2" type="ORF">DI526_06980</name>
</gene>
<proteinExistence type="predicted"/>
<accession>A0A2W5VFZ3</accession>
<dbReference type="AlphaFoldDB" id="A0A2W5VFZ3"/>
<evidence type="ECO:0000256" key="1">
    <source>
        <dbReference type="SAM" id="MobiDB-lite"/>
    </source>
</evidence>
<evidence type="ECO:0000313" key="3">
    <source>
        <dbReference type="Proteomes" id="UP000249393"/>
    </source>
</evidence>
<feature type="compositionally biased region" description="Basic and acidic residues" evidence="1">
    <location>
        <begin position="234"/>
        <end position="245"/>
    </location>
</feature>
<dbReference type="EMBL" id="QFQZ01000015">
    <property type="protein sequence ID" value="PZR35496.1"/>
    <property type="molecule type" value="Genomic_DNA"/>
</dbReference>
<organism evidence="2 3">
    <name type="scientific">Caulobacter segnis</name>
    <dbReference type="NCBI Taxonomy" id="88688"/>
    <lineage>
        <taxon>Bacteria</taxon>
        <taxon>Pseudomonadati</taxon>
        <taxon>Pseudomonadota</taxon>
        <taxon>Alphaproteobacteria</taxon>
        <taxon>Caulobacterales</taxon>
        <taxon>Caulobacteraceae</taxon>
        <taxon>Caulobacter</taxon>
    </lineage>
</organism>